<dbReference type="GO" id="GO:0005975">
    <property type="term" value="P:carbohydrate metabolic process"/>
    <property type="evidence" value="ECO:0007669"/>
    <property type="project" value="InterPro"/>
</dbReference>
<dbReference type="SMART" id="SM01149">
    <property type="entry name" value="DUF1237"/>
    <property type="match status" value="1"/>
</dbReference>
<dbReference type="InParanoid" id="A0A448YU00"/>
<evidence type="ECO:0000313" key="2">
    <source>
        <dbReference type="Proteomes" id="UP000290900"/>
    </source>
</evidence>
<dbReference type="OrthoDB" id="7771656at2759"/>
<evidence type="ECO:0000313" key="1">
    <source>
        <dbReference type="EMBL" id="VEU24365.1"/>
    </source>
</evidence>
<dbReference type="PIRSF" id="PIRSF028846">
    <property type="entry name" value="UCP028846"/>
    <property type="match status" value="1"/>
</dbReference>
<organism evidence="1 2">
    <name type="scientific">Brettanomyces naardenensis</name>
    <name type="common">Yeast</name>
    <dbReference type="NCBI Taxonomy" id="13370"/>
    <lineage>
        <taxon>Eukaryota</taxon>
        <taxon>Fungi</taxon>
        <taxon>Dikarya</taxon>
        <taxon>Ascomycota</taxon>
        <taxon>Saccharomycotina</taxon>
        <taxon>Pichiomycetes</taxon>
        <taxon>Pichiales</taxon>
        <taxon>Pichiaceae</taxon>
        <taxon>Brettanomyces</taxon>
    </lineage>
</organism>
<dbReference type="STRING" id="13370.A0A448YU00"/>
<proteinExistence type="predicted"/>
<dbReference type="AlphaFoldDB" id="A0A448YU00"/>
<dbReference type="InterPro" id="IPR008928">
    <property type="entry name" value="6-hairpin_glycosidase_sf"/>
</dbReference>
<protein>
    <submittedName>
        <fullName evidence="1">DEKNAAC105683</fullName>
    </submittedName>
</protein>
<dbReference type="InterPro" id="IPR008313">
    <property type="entry name" value="GH125"/>
</dbReference>
<dbReference type="Proteomes" id="UP000290900">
    <property type="component" value="Unassembled WGS sequence"/>
</dbReference>
<dbReference type="Pfam" id="PF06824">
    <property type="entry name" value="Glyco_hydro_125"/>
    <property type="match status" value="1"/>
</dbReference>
<dbReference type="InterPro" id="IPR012341">
    <property type="entry name" value="6hp_glycosidase-like_sf"/>
</dbReference>
<accession>A0A448YU00</accession>
<keyword evidence="2" id="KW-1185">Reference proteome</keyword>
<dbReference type="GO" id="GO:0004553">
    <property type="term" value="F:hydrolase activity, hydrolyzing O-glycosyl compounds"/>
    <property type="evidence" value="ECO:0007669"/>
    <property type="project" value="UniProtKB-ARBA"/>
</dbReference>
<gene>
    <name evidence="1" type="ORF">BRENAR_LOCUS5093</name>
</gene>
<dbReference type="Gene3D" id="1.50.10.10">
    <property type="match status" value="1"/>
</dbReference>
<dbReference type="EMBL" id="CAACVR010000076">
    <property type="protein sequence ID" value="VEU24365.1"/>
    <property type="molecule type" value="Genomic_DNA"/>
</dbReference>
<sequence length="542" mass="61974">MAFRIHHRRRLIVIFLILLIFYLLRREFYERPAPVRRLGLQTSDNCPDYSVYSKRTHEPLSEGKLHLPFMRPDKQCRTFESSAVESVIMDLKLRIADPDLFWLFQNAFPNTLDTTIWWYKPSDEDTDTPRTFVATGDIAAEWLRDSARQLSVYMPFIRHDEQLRNLVKGAIVQQALYIHTGPYCNAFQPPEESGLQRVPSAVDTVGPTPNWSEVFECKWEIDSLASFLTLTNEYIQFSGDNSILTLRLWISAFKNILYVLSRQSTSTFDPHNGRLEAPYYIFQRETRLGTETLPLYGRGNPVNSGTGLVRSAFRPSDDSCIFQFFIPGNAQMATELEKLAPVLADVGLDAYSVRSEDLGSRIREGIMKHGVVESGKYGKVFAYEVDGFASFNMMDDANIPSLLSLPDLGFISSTDPTYQNTRKMVLSRDNPYYLKGSYFEGIGGPHIGLANAWPMSLLVQIRTSDDDIEIARLLELVKGSTCGLGLMHESVQVNSPSRRFTRSWFSWCNSEFAKTILDLAQRKPHLIFKDEYRDKPYEFKGL</sequence>
<dbReference type="PANTHER" id="PTHR31047:SF0">
    <property type="entry name" value="MEIOTICALLY UP-REGULATED GENE 157 PROTEIN"/>
    <property type="match status" value="1"/>
</dbReference>
<dbReference type="SUPFAM" id="SSF48208">
    <property type="entry name" value="Six-hairpin glycosidases"/>
    <property type="match status" value="1"/>
</dbReference>
<reference evidence="1 2" key="1">
    <citation type="submission" date="2018-12" db="EMBL/GenBank/DDBJ databases">
        <authorList>
            <person name="Tiukova I."/>
            <person name="Dainat J."/>
        </authorList>
    </citation>
    <scope>NUCLEOTIDE SEQUENCE [LARGE SCALE GENOMIC DNA]</scope>
</reference>
<name>A0A448YU00_BRENA</name>
<dbReference type="PANTHER" id="PTHR31047">
    <property type="entry name" value="MEIOTICALLY UP-REGULATED GENE 157 PROTEIN"/>
    <property type="match status" value="1"/>
</dbReference>